<dbReference type="GO" id="GO:0005634">
    <property type="term" value="C:nucleus"/>
    <property type="evidence" value="ECO:0007669"/>
    <property type="project" value="InterPro"/>
</dbReference>
<dbReference type="InterPro" id="IPR046848">
    <property type="entry name" value="E_motif"/>
</dbReference>
<name>A0AA36DY07_LACSI</name>
<comment type="similarity">
    <text evidence="1">Belongs to the PPR family. PCMP-H subfamily.</text>
</comment>
<dbReference type="InterPro" id="IPR012617">
    <property type="entry name" value="AATF_C"/>
</dbReference>
<dbReference type="Pfam" id="PF13041">
    <property type="entry name" value="PPR_2"/>
    <property type="match status" value="4"/>
</dbReference>
<evidence type="ECO:0000256" key="2">
    <source>
        <dbReference type="ARBA" id="ARBA00022737"/>
    </source>
</evidence>
<dbReference type="PROSITE" id="PS51375">
    <property type="entry name" value="PPR"/>
    <property type="match status" value="6"/>
</dbReference>
<feature type="repeat" description="PPR" evidence="3">
    <location>
        <begin position="223"/>
        <end position="257"/>
    </location>
</feature>
<dbReference type="InterPro" id="IPR046960">
    <property type="entry name" value="PPR_At4g14850-like_plant"/>
</dbReference>
<evidence type="ECO:0000256" key="1">
    <source>
        <dbReference type="ARBA" id="ARBA00006643"/>
    </source>
</evidence>
<evidence type="ECO:0000256" key="3">
    <source>
        <dbReference type="PROSITE-ProRule" id="PRU00708"/>
    </source>
</evidence>
<evidence type="ECO:0000313" key="8">
    <source>
        <dbReference type="Proteomes" id="UP001177003"/>
    </source>
</evidence>
<dbReference type="NCBIfam" id="TIGR00756">
    <property type="entry name" value="PPR"/>
    <property type="match status" value="5"/>
</dbReference>
<evidence type="ECO:0000259" key="6">
    <source>
        <dbReference type="Pfam" id="PF14432"/>
    </source>
</evidence>
<dbReference type="FunFam" id="1.25.40.10:FF:000471">
    <property type="entry name" value="Putative pentatricopeptide repeat-containing protein, mitochondrial"/>
    <property type="match status" value="1"/>
</dbReference>
<dbReference type="EMBL" id="OX465079">
    <property type="protein sequence ID" value="CAI9275233.1"/>
    <property type="molecule type" value="Genomic_DNA"/>
</dbReference>
<dbReference type="PANTHER" id="PTHR47926">
    <property type="entry name" value="PENTATRICOPEPTIDE REPEAT-CONTAINING PROTEIN"/>
    <property type="match status" value="1"/>
</dbReference>
<evidence type="ECO:0000256" key="4">
    <source>
        <dbReference type="SAM" id="MobiDB-lite"/>
    </source>
</evidence>
<dbReference type="InterPro" id="IPR011990">
    <property type="entry name" value="TPR-like_helical_dom_sf"/>
</dbReference>
<feature type="region of interest" description="Disordered" evidence="4">
    <location>
        <begin position="941"/>
        <end position="973"/>
    </location>
</feature>
<dbReference type="InterPro" id="IPR002885">
    <property type="entry name" value="PPR_rpt"/>
</dbReference>
<proteinExistence type="inferred from homology"/>
<dbReference type="GO" id="GO:0008270">
    <property type="term" value="F:zinc ion binding"/>
    <property type="evidence" value="ECO:0007669"/>
    <property type="project" value="InterPro"/>
</dbReference>
<accession>A0AA36DY07</accession>
<dbReference type="FunFam" id="1.25.40.10:FF:000201">
    <property type="entry name" value="Pentatricopeptide repeat-containing protein mitochondrial"/>
    <property type="match status" value="1"/>
</dbReference>
<dbReference type="Pfam" id="PF08164">
    <property type="entry name" value="TRAUB"/>
    <property type="match status" value="1"/>
</dbReference>
<gene>
    <name evidence="7" type="ORF">LSALG_LOCUS15267</name>
</gene>
<feature type="repeat" description="PPR" evidence="3">
    <location>
        <begin position="91"/>
        <end position="125"/>
    </location>
</feature>
<dbReference type="Pfam" id="PF20431">
    <property type="entry name" value="E_motif"/>
    <property type="match status" value="1"/>
</dbReference>
<sequence length="1105" mass="125950">MIRCYYRCRTRTSIKLLSTLSLKHCQHCPFSLSFSTWAQLTQEQVQYVAPTPDLDDAHTGARFLQNCIISGDLASGKTFHCQILKKGGGLDLFGWNILLNLYVKSELLSDARNLFDEMPSRNTVSFVTLIQGFSELFPHAESTKLFVRLHREGHELNAFVFTTILKLLVNMECPELARNVHGPIYKLGHQSNAFVGTALLDAYSSSGFVEMAREVFNSILHKDMVSWTGMITCYAENNYFKEAFKLFSQMRILGFNPNNFTLASMFKACLGLEAIEAGKTIHACAIKTCYEIDPYVSVSLLDLYTKSDDINDARLVFEEIPKKDVIPWSFMIARYSQSDRCEEAVRLFCRMRKGSTVPNQFTFASVLQACATMENSRLGKQIHSHVQKVGLDSNVYVSNALMDVYSKCGFIEDSVKLFTESKNRNEVSWNTLIVGYVNLGNWDMALTLFSDMLKDQIQLTEVAYSSVLRACASLTILELGIQIHCLTIKTLYELKCCGCKCFDRHVCKMWEYKTSSFSFRKDSHKDVVSWNAMLSGYSMHGLGEKALTLFDLMCKTNIKPDELTFVGVLSGCSNIGLLEKGEDYFTSMVQEYGVKPCMEHYTCMVSLYGKLGHLEKAMKLIDEIEEPSVMIWRALLGACVIHKDVELGEVCSTRVLEMEPHDESTYVLLSNMYANAKRWDSVGLVRKNMKKKRVKKEPGLSWIEKQGIVHYFTVGDSSHGDIRLIYGMLEWLNLKCKKEGYVCNHDVILLDVEDDEKARLLWGHSERLALAFGLISMPLGCPIRIMKNLRICLDCHGVFKIISKIVQREIIIRDINRFHHFEHGVCSCGDYCRKIRYHIYEKIVNFMAPQPVNIPPIKPPGTTRTSPLPPPIYPPTIADQPTNLNPFPPPSFWSNPLKQEDEISRAAISTHRHHLHILVSPLLMKVRPPLYTPSSRLKITTKHHSHSISPLNSTKTQPKTRPKAAGATSDHYSSRRPWSQIWNINIASDISGNDYNNDAKAQIWKDESKKWRLFGREVSDMNNHRSYPSLVRSVEAQSDEDEGRHHFFRRGEGNNVWVQDEGLRRDDGGMKAVVARLTIVVSEMLFYRGREIECFVLNEKEEEAK</sequence>
<dbReference type="Gene3D" id="1.25.40.10">
    <property type="entry name" value="Tetratricopeptide repeat domain"/>
    <property type="match status" value="4"/>
</dbReference>
<dbReference type="InterPro" id="IPR032867">
    <property type="entry name" value="DYW_dom"/>
</dbReference>
<evidence type="ECO:0008006" key="9">
    <source>
        <dbReference type="Google" id="ProtNLM"/>
    </source>
</evidence>
<dbReference type="Pfam" id="PF14432">
    <property type="entry name" value="DYW_deaminase"/>
    <property type="match status" value="1"/>
</dbReference>
<evidence type="ECO:0000313" key="7">
    <source>
        <dbReference type="EMBL" id="CAI9275233.1"/>
    </source>
</evidence>
<feature type="repeat" description="PPR" evidence="3">
    <location>
        <begin position="324"/>
        <end position="358"/>
    </location>
</feature>
<dbReference type="GO" id="GO:0003723">
    <property type="term" value="F:RNA binding"/>
    <property type="evidence" value="ECO:0007669"/>
    <property type="project" value="InterPro"/>
</dbReference>
<dbReference type="Proteomes" id="UP001177003">
    <property type="component" value="Chromosome 3"/>
</dbReference>
<feature type="domain" description="Apoptosis-antagonizing transcription factor C-terminal" evidence="5">
    <location>
        <begin position="833"/>
        <end position="851"/>
    </location>
</feature>
<protein>
    <recommendedName>
        <fullName evidence="9">DYW domain-containing protein</fullName>
    </recommendedName>
</protein>
<dbReference type="Pfam" id="PF01535">
    <property type="entry name" value="PPR"/>
    <property type="match status" value="4"/>
</dbReference>
<organism evidence="7 8">
    <name type="scientific">Lactuca saligna</name>
    <name type="common">Willowleaf lettuce</name>
    <dbReference type="NCBI Taxonomy" id="75948"/>
    <lineage>
        <taxon>Eukaryota</taxon>
        <taxon>Viridiplantae</taxon>
        <taxon>Streptophyta</taxon>
        <taxon>Embryophyta</taxon>
        <taxon>Tracheophyta</taxon>
        <taxon>Spermatophyta</taxon>
        <taxon>Magnoliopsida</taxon>
        <taxon>eudicotyledons</taxon>
        <taxon>Gunneridae</taxon>
        <taxon>Pentapetalae</taxon>
        <taxon>asterids</taxon>
        <taxon>campanulids</taxon>
        <taxon>Asterales</taxon>
        <taxon>Asteraceae</taxon>
        <taxon>Cichorioideae</taxon>
        <taxon>Cichorieae</taxon>
        <taxon>Lactucinae</taxon>
        <taxon>Lactuca</taxon>
    </lineage>
</organism>
<keyword evidence="2" id="KW-0677">Repeat</keyword>
<dbReference type="FunFam" id="1.25.40.10:FF:000184">
    <property type="entry name" value="Pentatricopeptide repeat-containing protein, chloroplastic"/>
    <property type="match status" value="1"/>
</dbReference>
<dbReference type="FunFam" id="1.25.40.10:FF:000397">
    <property type="entry name" value="Pentatricopeptide repeat-containing protein At2g40720"/>
    <property type="match status" value="1"/>
</dbReference>
<dbReference type="PANTHER" id="PTHR47926:SF520">
    <property type="entry name" value="DYW DOMAIN-CONTAINING PROTEIN"/>
    <property type="match status" value="1"/>
</dbReference>
<feature type="repeat" description="PPR" evidence="3">
    <location>
        <begin position="526"/>
        <end position="560"/>
    </location>
</feature>
<keyword evidence="8" id="KW-1185">Reference proteome</keyword>
<feature type="repeat" description="PPR" evidence="3">
    <location>
        <begin position="425"/>
        <end position="459"/>
    </location>
</feature>
<feature type="domain" description="DYW" evidence="6">
    <location>
        <begin position="740"/>
        <end position="831"/>
    </location>
</feature>
<feature type="repeat" description="PPR" evidence="3">
    <location>
        <begin position="561"/>
        <end position="596"/>
    </location>
</feature>
<dbReference type="GO" id="GO:0009451">
    <property type="term" value="P:RNA modification"/>
    <property type="evidence" value="ECO:0007669"/>
    <property type="project" value="InterPro"/>
</dbReference>
<feature type="compositionally biased region" description="Polar residues" evidence="4">
    <location>
        <begin position="947"/>
        <end position="959"/>
    </location>
</feature>
<dbReference type="AlphaFoldDB" id="A0AA36DY07"/>
<reference evidence="7" key="1">
    <citation type="submission" date="2023-04" db="EMBL/GenBank/DDBJ databases">
        <authorList>
            <person name="Vijverberg K."/>
            <person name="Xiong W."/>
            <person name="Schranz E."/>
        </authorList>
    </citation>
    <scope>NUCLEOTIDE SEQUENCE</scope>
</reference>
<dbReference type="FunFam" id="1.25.40.10:FF:000361">
    <property type="entry name" value="Pentatricopeptide repeat-containing protein chloroplastic"/>
    <property type="match status" value="1"/>
</dbReference>
<evidence type="ECO:0000259" key="5">
    <source>
        <dbReference type="Pfam" id="PF08164"/>
    </source>
</evidence>